<sequence length="78" mass="8375">MANTTPPVLKDIALPLGWNALINDKNKTALIIGEYKYVSEAKTALTLVNKPTKEELLAAIPAGYTELYPPAKPVAPKA</sequence>
<evidence type="ECO:0000313" key="3">
    <source>
        <dbReference type="EMBL" id="CAB5228305.1"/>
    </source>
</evidence>
<proteinExistence type="predicted"/>
<gene>
    <name evidence="1" type="ORF">UFOVP1086_35</name>
    <name evidence="2" type="ORF">UFOVP1440_35</name>
    <name evidence="3" type="ORF">UFOVP1533_35</name>
</gene>
<evidence type="ECO:0000313" key="1">
    <source>
        <dbReference type="EMBL" id="CAB4183029.1"/>
    </source>
</evidence>
<name>A0A6J5SFP0_9CAUD</name>
<dbReference type="EMBL" id="LR797027">
    <property type="protein sequence ID" value="CAB4183029.1"/>
    <property type="molecule type" value="Genomic_DNA"/>
</dbReference>
<evidence type="ECO:0000313" key="2">
    <source>
        <dbReference type="EMBL" id="CAB4212817.1"/>
    </source>
</evidence>
<reference evidence="2" key="1">
    <citation type="submission" date="2020-05" db="EMBL/GenBank/DDBJ databases">
        <authorList>
            <person name="Chiriac C."/>
            <person name="Salcher M."/>
            <person name="Ghai R."/>
            <person name="Kavagutti S V."/>
        </authorList>
    </citation>
    <scope>NUCLEOTIDE SEQUENCE</scope>
</reference>
<dbReference type="EMBL" id="LR798388">
    <property type="protein sequence ID" value="CAB5228305.1"/>
    <property type="molecule type" value="Genomic_DNA"/>
</dbReference>
<accession>A0A6J5SFP0</accession>
<organism evidence="2">
    <name type="scientific">uncultured Caudovirales phage</name>
    <dbReference type="NCBI Taxonomy" id="2100421"/>
    <lineage>
        <taxon>Viruses</taxon>
        <taxon>Duplodnaviria</taxon>
        <taxon>Heunggongvirae</taxon>
        <taxon>Uroviricota</taxon>
        <taxon>Caudoviricetes</taxon>
        <taxon>Peduoviridae</taxon>
        <taxon>Maltschvirus</taxon>
        <taxon>Maltschvirus maltsch</taxon>
    </lineage>
</organism>
<protein>
    <submittedName>
        <fullName evidence="2">Uncharacterized protein</fullName>
    </submittedName>
</protein>
<dbReference type="EMBL" id="LR797384">
    <property type="protein sequence ID" value="CAB4212817.1"/>
    <property type="molecule type" value="Genomic_DNA"/>
</dbReference>